<sequence>MRQPKWMRPRVSKEEFQMLQRLRDRQPARHPPKSKMTMGDRVADTVASTVGSWRFIIIQSILLSLWITLNVIATIQHWDPYPFILLNLMLSFQAAYTAPIIMMSQNRQSNIDRERSEHDYQVNVKAELEVELLQDKMNILREVEIVELTQLVKDQQQRLQRMEELLLQRLDAITASKDENNLNSSRSHQESSPD</sequence>
<protein>
    <submittedName>
        <fullName evidence="3">DUF1003 domain-containing protein</fullName>
    </submittedName>
</protein>
<keyword evidence="2" id="KW-1133">Transmembrane helix</keyword>
<feature type="transmembrane region" description="Helical" evidence="2">
    <location>
        <begin position="55"/>
        <end position="75"/>
    </location>
</feature>
<dbReference type="AlphaFoldDB" id="A0A846H7L6"/>
<accession>A0A846H7L6</accession>
<organism evidence="3 4">
    <name type="scientific">Hassallia byssoidea VB512170</name>
    <dbReference type="NCBI Taxonomy" id="1304833"/>
    <lineage>
        <taxon>Bacteria</taxon>
        <taxon>Bacillati</taxon>
        <taxon>Cyanobacteriota</taxon>
        <taxon>Cyanophyceae</taxon>
        <taxon>Nostocales</taxon>
        <taxon>Tolypothrichaceae</taxon>
        <taxon>Hassallia</taxon>
    </lineage>
</organism>
<name>A0A846H7L6_9CYAN</name>
<evidence type="ECO:0000256" key="1">
    <source>
        <dbReference type="SAM" id="Coils"/>
    </source>
</evidence>
<reference evidence="3 4" key="1">
    <citation type="journal article" date="2015" name="Genome Announc.">
        <title>Draft Genome Sequence of Cyanobacterium Hassallia byssoidea Strain VB512170, Isolated from Monuments in India.</title>
        <authorList>
            <person name="Singh D."/>
            <person name="Chandrababunaidu M.M."/>
            <person name="Panda A."/>
            <person name="Sen D."/>
            <person name="Bhattacharyya S."/>
            <person name="Adhikary S.P."/>
            <person name="Tripathy S."/>
        </authorList>
    </citation>
    <scope>NUCLEOTIDE SEQUENCE [LARGE SCALE GENOMIC DNA]</scope>
    <source>
        <strain evidence="3 4">VB512170</strain>
    </source>
</reference>
<evidence type="ECO:0000256" key="2">
    <source>
        <dbReference type="SAM" id="Phobius"/>
    </source>
</evidence>
<evidence type="ECO:0000313" key="3">
    <source>
        <dbReference type="EMBL" id="NEU73627.1"/>
    </source>
</evidence>
<dbReference type="EMBL" id="JTCM02000026">
    <property type="protein sequence ID" value="NEU73627.1"/>
    <property type="molecule type" value="Genomic_DNA"/>
</dbReference>
<dbReference type="RefSeq" id="WP_052325229.1">
    <property type="nucleotide sequence ID" value="NZ_JTCM02000026.1"/>
</dbReference>
<dbReference type="PANTHER" id="PTHR41386">
    <property type="entry name" value="INTEGRAL MEMBRANE PROTEIN-RELATED"/>
    <property type="match status" value="1"/>
</dbReference>
<dbReference type="Proteomes" id="UP000031549">
    <property type="component" value="Unassembled WGS sequence"/>
</dbReference>
<feature type="transmembrane region" description="Helical" evidence="2">
    <location>
        <begin position="81"/>
        <end position="103"/>
    </location>
</feature>
<keyword evidence="1" id="KW-0175">Coiled coil</keyword>
<dbReference type="PANTHER" id="PTHR41386:SF1">
    <property type="entry name" value="MEMBRANE PROTEIN"/>
    <property type="match status" value="1"/>
</dbReference>
<proteinExistence type="predicted"/>
<keyword evidence="4" id="KW-1185">Reference proteome</keyword>
<comment type="caution">
    <text evidence="3">The sequence shown here is derived from an EMBL/GenBank/DDBJ whole genome shotgun (WGS) entry which is preliminary data.</text>
</comment>
<keyword evidence="2" id="KW-0472">Membrane</keyword>
<feature type="coiled-coil region" evidence="1">
    <location>
        <begin position="123"/>
        <end position="165"/>
    </location>
</feature>
<dbReference type="InterPro" id="IPR010406">
    <property type="entry name" value="DUF1003"/>
</dbReference>
<dbReference type="Pfam" id="PF06210">
    <property type="entry name" value="DUF1003"/>
    <property type="match status" value="1"/>
</dbReference>
<keyword evidence="2" id="KW-0812">Transmembrane</keyword>
<gene>
    <name evidence="3" type="ORF">PI95_013910</name>
</gene>
<evidence type="ECO:0000313" key="4">
    <source>
        <dbReference type="Proteomes" id="UP000031549"/>
    </source>
</evidence>